<proteinExistence type="predicted"/>
<comment type="caution">
    <text evidence="1">The sequence shown here is derived from an EMBL/GenBank/DDBJ whole genome shotgun (WGS) entry which is preliminary data.</text>
</comment>
<name>A0AAE1G1L4_PETCI</name>
<dbReference type="EMBL" id="JAWQEG010001182">
    <property type="protein sequence ID" value="KAK3881703.1"/>
    <property type="molecule type" value="Genomic_DNA"/>
</dbReference>
<dbReference type="AlphaFoldDB" id="A0AAE1G1L4"/>
<gene>
    <name evidence="1" type="ORF">Pcinc_013858</name>
</gene>
<dbReference type="Proteomes" id="UP001286313">
    <property type="component" value="Unassembled WGS sequence"/>
</dbReference>
<evidence type="ECO:0000313" key="1">
    <source>
        <dbReference type="EMBL" id="KAK3881703.1"/>
    </source>
</evidence>
<protein>
    <submittedName>
        <fullName evidence="1">Uncharacterized protein</fullName>
    </submittedName>
</protein>
<sequence length="359" mass="39077">MGVCRVASGGKKWKGGGVGCLDQCQSSADRGECRRRASELWRQWCRGKGLAASRSIRQCVCVDWWGVPRVASAAAASPTYRPYTAAPLVEAELGQVAWCGVVWTVLQQTRPLAPLLPQQRHARGANVTPPYLHLHYKHFLPIAVGTTSPFPSALTTTLCLATLCFTSQTSRPWLREGVRAITISACRTSLPQLALHTPLLTYLSPSIFAPHPTSLPSFLTSTSHPTSLKSFLTSTSHTTSLPSFLTSTSHPTSLPSSPLPPTLLFSSFLTSTSHPTSPPSSPLPPTRLFSSFLTSTSHPSLLFPLLWYLHPLTPHLFLPSFLPNTPMHPSQPRHRDEHITIFSPQCPVSSRSGTNPVVL</sequence>
<keyword evidence="2" id="KW-1185">Reference proteome</keyword>
<organism evidence="1 2">
    <name type="scientific">Petrolisthes cinctipes</name>
    <name type="common">Flat porcelain crab</name>
    <dbReference type="NCBI Taxonomy" id="88211"/>
    <lineage>
        <taxon>Eukaryota</taxon>
        <taxon>Metazoa</taxon>
        <taxon>Ecdysozoa</taxon>
        <taxon>Arthropoda</taxon>
        <taxon>Crustacea</taxon>
        <taxon>Multicrustacea</taxon>
        <taxon>Malacostraca</taxon>
        <taxon>Eumalacostraca</taxon>
        <taxon>Eucarida</taxon>
        <taxon>Decapoda</taxon>
        <taxon>Pleocyemata</taxon>
        <taxon>Anomura</taxon>
        <taxon>Galatheoidea</taxon>
        <taxon>Porcellanidae</taxon>
        <taxon>Petrolisthes</taxon>
    </lineage>
</organism>
<reference evidence="1" key="1">
    <citation type="submission" date="2023-10" db="EMBL/GenBank/DDBJ databases">
        <title>Genome assemblies of two species of porcelain crab, Petrolisthes cinctipes and Petrolisthes manimaculis (Anomura: Porcellanidae).</title>
        <authorList>
            <person name="Angst P."/>
        </authorList>
    </citation>
    <scope>NUCLEOTIDE SEQUENCE</scope>
    <source>
        <strain evidence="1">PB745_01</strain>
        <tissue evidence="1">Gill</tissue>
    </source>
</reference>
<accession>A0AAE1G1L4</accession>
<evidence type="ECO:0000313" key="2">
    <source>
        <dbReference type="Proteomes" id="UP001286313"/>
    </source>
</evidence>